<feature type="region of interest" description="Disordered" evidence="1">
    <location>
        <begin position="1"/>
        <end position="20"/>
    </location>
</feature>
<accession>T1AEA3</accession>
<reference evidence="2" key="1">
    <citation type="submission" date="2013-08" db="EMBL/GenBank/DDBJ databases">
        <authorList>
            <person name="Mendez C."/>
            <person name="Richter M."/>
            <person name="Ferrer M."/>
            <person name="Sanchez J."/>
        </authorList>
    </citation>
    <scope>NUCLEOTIDE SEQUENCE</scope>
</reference>
<dbReference type="AlphaFoldDB" id="T1AEA3"/>
<sequence length="257" mass="28725">MPTSPAAPAGQRASRRPVSERRAVTELLLDEQNYRYAEEPSDKRQQALLALLLEEHQLEVVGESLAENGYFEQEPLVTVEGPEAGKFTVVEGNRRLAALRLLTDADARSHLSPSQRTTWDRLSAEAVHRGIAFTDVPTVRYPDRAPVQSFLGNRHIAGIKKWDALSKARFLSELIDRRGGPTDFAVVANEIGSERDTVRDTYLAFRAYLQARDAFKIDTRGISKAFSVFFRTFQYAAIRGFVGADAVFEARDGPEEL</sequence>
<gene>
    <name evidence="2" type="ORF">B1B_15015</name>
</gene>
<name>T1AEA3_9ZZZZ</name>
<protein>
    <submittedName>
        <fullName evidence="2">Uknown</fullName>
    </submittedName>
</protein>
<comment type="caution">
    <text evidence="2">The sequence shown here is derived from an EMBL/GenBank/DDBJ whole genome shotgun (WGS) entry which is preliminary data.</text>
</comment>
<evidence type="ECO:0000256" key="1">
    <source>
        <dbReference type="SAM" id="MobiDB-lite"/>
    </source>
</evidence>
<dbReference type="EMBL" id="AUZY01009984">
    <property type="protein sequence ID" value="EQD40215.1"/>
    <property type="molecule type" value="Genomic_DNA"/>
</dbReference>
<evidence type="ECO:0000313" key="2">
    <source>
        <dbReference type="EMBL" id="EQD40215.1"/>
    </source>
</evidence>
<feature type="non-terminal residue" evidence="2">
    <location>
        <position position="257"/>
    </location>
</feature>
<organism evidence="2">
    <name type="scientific">mine drainage metagenome</name>
    <dbReference type="NCBI Taxonomy" id="410659"/>
    <lineage>
        <taxon>unclassified sequences</taxon>
        <taxon>metagenomes</taxon>
        <taxon>ecological metagenomes</taxon>
    </lineage>
</organism>
<proteinExistence type="predicted"/>
<reference evidence="2" key="2">
    <citation type="journal article" date="2014" name="ISME J.">
        <title>Microbial stratification in low pH oxic and suboxic macroscopic growths along an acid mine drainage.</title>
        <authorList>
            <person name="Mendez-Garcia C."/>
            <person name="Mesa V."/>
            <person name="Sprenger R.R."/>
            <person name="Richter M."/>
            <person name="Diez M.S."/>
            <person name="Solano J."/>
            <person name="Bargiela R."/>
            <person name="Golyshina O.V."/>
            <person name="Manteca A."/>
            <person name="Ramos J.L."/>
            <person name="Gallego J.R."/>
            <person name="Llorente I."/>
            <person name="Martins Dos Santos V.A."/>
            <person name="Jensen O.N."/>
            <person name="Pelaez A.I."/>
            <person name="Sanchez J."/>
            <person name="Ferrer M."/>
        </authorList>
    </citation>
    <scope>NUCLEOTIDE SEQUENCE</scope>
</reference>